<dbReference type="PROSITE" id="PS51450">
    <property type="entry name" value="LRR"/>
    <property type="match status" value="2"/>
</dbReference>
<keyword evidence="5 12" id="KW-0812">Transmembrane</keyword>
<protein>
    <submittedName>
        <fullName evidence="17">Receptor-like protein 12</fullName>
    </submittedName>
</protein>
<organism evidence="16 17">
    <name type="scientific">Momordica charantia</name>
    <name type="common">Bitter gourd</name>
    <name type="synonym">Balsam pear</name>
    <dbReference type="NCBI Taxonomy" id="3673"/>
    <lineage>
        <taxon>Eukaryota</taxon>
        <taxon>Viridiplantae</taxon>
        <taxon>Streptophyta</taxon>
        <taxon>Embryophyta</taxon>
        <taxon>Tracheophyta</taxon>
        <taxon>Spermatophyta</taxon>
        <taxon>Magnoliopsida</taxon>
        <taxon>eudicotyledons</taxon>
        <taxon>Gunneridae</taxon>
        <taxon>Pentapetalae</taxon>
        <taxon>rosids</taxon>
        <taxon>fabids</taxon>
        <taxon>Cucurbitales</taxon>
        <taxon>Cucurbitaceae</taxon>
        <taxon>Momordiceae</taxon>
        <taxon>Momordica</taxon>
    </lineage>
</organism>
<dbReference type="InterPro" id="IPR046956">
    <property type="entry name" value="RLP23-like"/>
</dbReference>
<feature type="domain" description="Disease resistance R13L4/SHOC-2-like LRR" evidence="15">
    <location>
        <begin position="130"/>
        <end position="331"/>
    </location>
</feature>
<evidence type="ECO:0000256" key="1">
    <source>
        <dbReference type="ARBA" id="ARBA00004251"/>
    </source>
</evidence>
<evidence type="ECO:0000256" key="9">
    <source>
        <dbReference type="ARBA" id="ARBA00023136"/>
    </source>
</evidence>
<dbReference type="Pfam" id="PF13855">
    <property type="entry name" value="LRR_8"/>
    <property type="match status" value="1"/>
</dbReference>
<evidence type="ECO:0000256" key="5">
    <source>
        <dbReference type="ARBA" id="ARBA00022692"/>
    </source>
</evidence>
<dbReference type="Pfam" id="PF00560">
    <property type="entry name" value="LRR_1"/>
    <property type="match status" value="4"/>
</dbReference>
<dbReference type="SUPFAM" id="SSF52058">
    <property type="entry name" value="L domain-like"/>
    <property type="match status" value="3"/>
</dbReference>
<evidence type="ECO:0000256" key="3">
    <source>
        <dbReference type="ARBA" id="ARBA00022475"/>
    </source>
</evidence>
<evidence type="ECO:0000256" key="4">
    <source>
        <dbReference type="ARBA" id="ARBA00022614"/>
    </source>
</evidence>
<feature type="domain" description="Disease resistance R13L4/SHOC-2-like LRR" evidence="15">
    <location>
        <begin position="339"/>
        <end position="531"/>
    </location>
</feature>
<evidence type="ECO:0000256" key="2">
    <source>
        <dbReference type="ARBA" id="ARBA00009592"/>
    </source>
</evidence>
<evidence type="ECO:0000256" key="7">
    <source>
        <dbReference type="ARBA" id="ARBA00022737"/>
    </source>
</evidence>
<evidence type="ECO:0000256" key="10">
    <source>
        <dbReference type="ARBA" id="ARBA00023170"/>
    </source>
</evidence>
<evidence type="ECO:0000259" key="15">
    <source>
        <dbReference type="Pfam" id="PF23598"/>
    </source>
</evidence>
<dbReference type="FunFam" id="3.80.10.10:FF:000383">
    <property type="entry name" value="Leucine-rich repeat receptor protein kinase EMS1"/>
    <property type="match status" value="1"/>
</dbReference>
<dbReference type="Pfam" id="PF08263">
    <property type="entry name" value="LRRNT_2"/>
    <property type="match status" value="1"/>
</dbReference>
<dbReference type="InterPro" id="IPR013210">
    <property type="entry name" value="LRR_N_plant-typ"/>
</dbReference>
<dbReference type="InterPro" id="IPR003591">
    <property type="entry name" value="Leu-rich_rpt_typical-subtyp"/>
</dbReference>
<evidence type="ECO:0000256" key="12">
    <source>
        <dbReference type="SAM" id="Phobius"/>
    </source>
</evidence>
<comment type="similarity">
    <text evidence="2">Belongs to the RLP family.</text>
</comment>
<keyword evidence="16" id="KW-1185">Reference proteome</keyword>
<keyword evidence="9 12" id="KW-0472">Membrane</keyword>
<keyword evidence="8 12" id="KW-1133">Transmembrane helix</keyword>
<dbReference type="InterPro" id="IPR001611">
    <property type="entry name" value="Leu-rich_rpt"/>
</dbReference>
<accession>A0A6J1C863</accession>
<dbReference type="Proteomes" id="UP000504603">
    <property type="component" value="Unplaced"/>
</dbReference>
<evidence type="ECO:0000256" key="8">
    <source>
        <dbReference type="ARBA" id="ARBA00022989"/>
    </source>
</evidence>
<dbReference type="Gene3D" id="3.80.10.10">
    <property type="entry name" value="Ribonuclease Inhibitor"/>
    <property type="match status" value="4"/>
</dbReference>
<reference evidence="17" key="1">
    <citation type="submission" date="2025-08" db="UniProtKB">
        <authorList>
            <consortium name="RefSeq"/>
        </authorList>
    </citation>
    <scope>IDENTIFICATION</scope>
    <source>
        <strain evidence="17">OHB3-1</strain>
    </source>
</reference>
<keyword evidence="10" id="KW-0675">Receptor</keyword>
<dbReference type="AlphaFoldDB" id="A0A6J1C863"/>
<keyword evidence="11" id="KW-0325">Glycoprotein</keyword>
<dbReference type="KEGG" id="mcha:111009124"/>
<keyword evidence="3" id="KW-1003">Cell membrane</keyword>
<evidence type="ECO:0000256" key="6">
    <source>
        <dbReference type="ARBA" id="ARBA00022729"/>
    </source>
</evidence>
<evidence type="ECO:0000256" key="11">
    <source>
        <dbReference type="ARBA" id="ARBA00023180"/>
    </source>
</evidence>
<evidence type="ECO:0000313" key="17">
    <source>
        <dbReference type="RefSeq" id="XP_022137759.1"/>
    </source>
</evidence>
<dbReference type="FunFam" id="3.80.10.10:FF:000095">
    <property type="entry name" value="LRR receptor-like serine/threonine-protein kinase GSO1"/>
    <property type="match status" value="1"/>
</dbReference>
<evidence type="ECO:0000259" key="14">
    <source>
        <dbReference type="Pfam" id="PF08263"/>
    </source>
</evidence>
<dbReference type="RefSeq" id="XP_022137759.1">
    <property type="nucleotide sequence ID" value="XM_022282067.1"/>
</dbReference>
<keyword evidence="4" id="KW-0433">Leucine-rich repeat</keyword>
<proteinExistence type="inferred from homology"/>
<feature type="domain" description="Leucine-rich repeat-containing N-terminal plant-type" evidence="14">
    <location>
        <begin position="40"/>
        <end position="76"/>
    </location>
</feature>
<evidence type="ECO:0000256" key="13">
    <source>
        <dbReference type="SAM" id="SignalP"/>
    </source>
</evidence>
<sequence>MDNHFTTRVVNSLVLVWLCCLLMKLSSASNVTHTVNCIAAERRALIDFKQSLLDPSSKLSSWMGGNCCQWPGITCDFITGKVTKIDLRNSLGFTIFYSRYYDSDYDWPVFNEIAVIQEYKRTCLGGNISHSLLELKHLNYLDLSLNNFEGAPIPYFFGKLKNLRYLNLSSANFGGVIPSQLGNLSNLNYLDIQSYNNLLIDEISLSSRLSRNGDLQWLSGLSSLKYLDIGQVNLSNVQATWIHVVNTFSSLSELHLSGCGISSFDDSIGFLNFTSLKVLDLSFNLISSSFSWLSNLTSLTKLDIRYNTFQGTITQNFVKLKNLQYFDMSVTRFDKVEDHIPNFLRNLCRLKYLSLQGNYFGGKLDEFFGSSPNCSRNKLETLDLSDNRLVGEIPNSLGTFENLRSLDLSENELWGSLPNSINNLSLLQILEVSFNNLNGTLPPSFGQLSELVMFESRGNSWKSIITETQLMNLTKLEKIIITQEENQHQHLIFNISHGWIPPFKLKFLSLQNCFVGPQFPVWLQVQTRLTIVSLSNIGISDFIPHKWISKISSHIISLDLSNNLFKGELSHIFTPQDVQSIAASHNLEDSISLRYPNLRILRLQNNLLWGPIPSNIGDLMPHLVEMDLSQNHLHGTIPSMSKMRYLQVFSVSDNQLSGELVDDWDKLRALCIIDLGNNNLHGQIPKSIALMTSLTELILRNNHLHGEIPKSLHNCSDLKSIDLSGNRLYGSLPSWAMPELRLLNLRSNLFSGTIPRQWCNISLLHILDLSNNNLWGEVPSCLANWTAFISGPYDILGLHYYKISGGATLYSKHEEKTMLVMKGREMEYSTTLEYVMTIDLSSNKLSGEIPNEITKFVSLGTLNLSNNHFVGTIPENIGGMKRLETLDLSCNHLSGNIPASLSSLDFLAHLNLSFNNLTGSIPKGNHLQTLEDPSIYEGNPYLCGSLVHTKCPWDAGEEEDGEEEDDSEIVMFGFYISMAIGFPVGLNVLFFAIFTCQRRRICYFRVVDRVSYFILEKIGFLQLIQ</sequence>
<name>A0A6J1C863_MOMCH</name>
<dbReference type="InterPro" id="IPR055414">
    <property type="entry name" value="LRR_R13L4/SHOC2-like"/>
</dbReference>
<feature type="signal peptide" evidence="13">
    <location>
        <begin position="1"/>
        <end position="28"/>
    </location>
</feature>
<dbReference type="InterPro" id="IPR032675">
    <property type="entry name" value="LRR_dom_sf"/>
</dbReference>
<feature type="chain" id="PRO_5026687182" evidence="13">
    <location>
        <begin position="29"/>
        <end position="1025"/>
    </location>
</feature>
<keyword evidence="6 13" id="KW-0732">Signal</keyword>
<dbReference type="OrthoDB" id="1060944at2759"/>
<dbReference type="GO" id="GO:0005886">
    <property type="term" value="C:plasma membrane"/>
    <property type="evidence" value="ECO:0007669"/>
    <property type="project" value="UniProtKB-SubCell"/>
</dbReference>
<feature type="transmembrane region" description="Helical" evidence="12">
    <location>
        <begin position="972"/>
        <end position="995"/>
    </location>
</feature>
<dbReference type="PANTHER" id="PTHR48063:SF90">
    <property type="entry name" value="OS11G0565920 PROTEIN"/>
    <property type="match status" value="1"/>
</dbReference>
<gene>
    <name evidence="17" type="primary">LOC111009124</name>
</gene>
<dbReference type="GeneID" id="111009124"/>
<evidence type="ECO:0000313" key="16">
    <source>
        <dbReference type="Proteomes" id="UP000504603"/>
    </source>
</evidence>
<dbReference type="PANTHER" id="PTHR48063">
    <property type="entry name" value="LRR RECEPTOR-LIKE KINASE"/>
    <property type="match status" value="1"/>
</dbReference>
<dbReference type="Pfam" id="PF23598">
    <property type="entry name" value="LRR_14"/>
    <property type="match status" value="2"/>
</dbReference>
<dbReference type="SMART" id="SM00369">
    <property type="entry name" value="LRR_TYP"/>
    <property type="match status" value="11"/>
</dbReference>
<dbReference type="FunFam" id="3.80.10.10:FF:000111">
    <property type="entry name" value="LRR receptor-like serine/threonine-protein kinase ERECTA"/>
    <property type="match status" value="1"/>
</dbReference>
<keyword evidence="7" id="KW-0677">Repeat</keyword>
<comment type="subcellular location">
    <subcellularLocation>
        <location evidence="1">Cell membrane</location>
        <topology evidence="1">Single-pass type I membrane protein</topology>
    </subcellularLocation>
</comment>